<feature type="domain" description="DNA polymerase III delta N-terminal" evidence="9">
    <location>
        <begin position="19"/>
        <end position="144"/>
    </location>
</feature>
<dbReference type="Pfam" id="PF21694">
    <property type="entry name" value="DNA_pol3_delta_C"/>
    <property type="match status" value="1"/>
</dbReference>
<dbReference type="InterPro" id="IPR048466">
    <property type="entry name" value="DNA_pol3_delta-like_C"/>
</dbReference>
<dbReference type="InterPro" id="IPR027417">
    <property type="entry name" value="P-loop_NTPase"/>
</dbReference>
<dbReference type="InterPro" id="IPR005790">
    <property type="entry name" value="DNA_polIII_delta"/>
</dbReference>
<comment type="similarity">
    <text evidence="7">Belongs to the DNA polymerase HolA subunit family.</text>
</comment>
<dbReference type="PANTHER" id="PTHR34388">
    <property type="entry name" value="DNA POLYMERASE III SUBUNIT DELTA"/>
    <property type="match status" value="1"/>
</dbReference>
<accession>A0A154BUB7</accession>
<keyword evidence="4" id="KW-0548">Nucleotidyltransferase</keyword>
<dbReference type="Gene3D" id="1.20.272.10">
    <property type="match status" value="1"/>
</dbReference>
<dbReference type="RefSeq" id="WP_066239639.1">
    <property type="nucleotide sequence ID" value="NZ_LSGP01000013.1"/>
</dbReference>
<evidence type="ECO:0000256" key="3">
    <source>
        <dbReference type="ARBA" id="ARBA00022679"/>
    </source>
</evidence>
<proteinExistence type="inferred from homology"/>
<sequence length="344" mass="38488">MTIRELIQTINRGKLEAVYLLFGEERYYARQAEKALIEAALPPEDRDMGLRIFEQDPSVPELMQAIESMPFFGGKNVIIVRDTKLFRAGKNDAGPEASDKSDTRLFDCLQHIPDYTHLLFIAGDKVDKRRKLFKAVEKAGAVVELVPLKARDSREWVQERLREEGKTIAPEALDYLMTGLSFMPQISMGFLDNETQKIALHTGERQRVSLDDVEATLAGVPEVNIFAMIDAMSQKNITLALRLLDGQLATGEPPMRMLMLIARQTRALLYAKELAADGKTSQDIAKILGLHPFVAEKMLGQARRFSEGKLKQILIMISDVDRAIKSGRAGNVSLEGIVIEMCRG</sequence>
<dbReference type="Proteomes" id="UP000076268">
    <property type="component" value="Unassembled WGS sequence"/>
</dbReference>
<dbReference type="PANTHER" id="PTHR34388:SF1">
    <property type="entry name" value="DNA POLYMERASE III SUBUNIT DELTA"/>
    <property type="match status" value="1"/>
</dbReference>
<keyword evidence="3" id="KW-0808">Transferase</keyword>
<keyword evidence="5" id="KW-0235">DNA replication</keyword>
<dbReference type="SUPFAM" id="SSF48019">
    <property type="entry name" value="post-AAA+ oligomerization domain-like"/>
    <property type="match status" value="1"/>
</dbReference>
<evidence type="ECO:0000313" key="11">
    <source>
        <dbReference type="EMBL" id="KYZ77390.1"/>
    </source>
</evidence>
<dbReference type="NCBIfam" id="TIGR01128">
    <property type="entry name" value="holA"/>
    <property type="match status" value="1"/>
</dbReference>
<evidence type="ECO:0000256" key="7">
    <source>
        <dbReference type="ARBA" id="ARBA00034754"/>
    </source>
</evidence>
<keyword evidence="12" id="KW-1185">Reference proteome</keyword>
<dbReference type="AlphaFoldDB" id="A0A154BUB7"/>
<dbReference type="InterPro" id="IPR010372">
    <property type="entry name" value="DNA_pol3_delta_N"/>
</dbReference>
<reference evidence="11 12" key="1">
    <citation type="submission" date="2016-02" db="EMBL/GenBank/DDBJ databases">
        <title>Anaerosporomusa subterraneum gen. nov., sp. nov., a spore-forming obligate anaerobe isolated from saprolite.</title>
        <authorList>
            <person name="Choi J.K."/>
            <person name="Shah M."/>
            <person name="Yee N."/>
        </authorList>
    </citation>
    <scope>NUCLEOTIDE SEQUENCE [LARGE SCALE GENOMIC DNA]</scope>
    <source>
        <strain evidence="11 12">RU4</strain>
    </source>
</reference>
<dbReference type="GO" id="GO:0006261">
    <property type="term" value="P:DNA-templated DNA replication"/>
    <property type="evidence" value="ECO:0007669"/>
    <property type="project" value="TreeGrafter"/>
</dbReference>
<evidence type="ECO:0000256" key="1">
    <source>
        <dbReference type="ARBA" id="ARBA00012417"/>
    </source>
</evidence>
<evidence type="ECO:0000259" key="9">
    <source>
        <dbReference type="Pfam" id="PF06144"/>
    </source>
</evidence>
<comment type="catalytic activity">
    <reaction evidence="8">
        <text>DNA(n) + a 2'-deoxyribonucleoside 5'-triphosphate = DNA(n+1) + diphosphate</text>
        <dbReference type="Rhea" id="RHEA:22508"/>
        <dbReference type="Rhea" id="RHEA-COMP:17339"/>
        <dbReference type="Rhea" id="RHEA-COMP:17340"/>
        <dbReference type="ChEBI" id="CHEBI:33019"/>
        <dbReference type="ChEBI" id="CHEBI:61560"/>
        <dbReference type="ChEBI" id="CHEBI:173112"/>
        <dbReference type="EC" id="2.7.7.7"/>
    </reaction>
</comment>
<name>A0A154BUB7_ANASB</name>
<dbReference type="STRING" id="1794912.AXX12_04535"/>
<dbReference type="EMBL" id="LSGP01000013">
    <property type="protein sequence ID" value="KYZ77390.1"/>
    <property type="molecule type" value="Genomic_DNA"/>
</dbReference>
<evidence type="ECO:0000256" key="8">
    <source>
        <dbReference type="ARBA" id="ARBA00049244"/>
    </source>
</evidence>
<evidence type="ECO:0000256" key="2">
    <source>
        <dbReference type="ARBA" id="ARBA00017703"/>
    </source>
</evidence>
<dbReference type="Pfam" id="PF06144">
    <property type="entry name" value="DNA_pol3_delta"/>
    <property type="match status" value="1"/>
</dbReference>
<evidence type="ECO:0000256" key="5">
    <source>
        <dbReference type="ARBA" id="ARBA00022705"/>
    </source>
</evidence>
<keyword evidence="6" id="KW-0239">DNA-directed DNA polymerase</keyword>
<feature type="domain" description="DNA polymerase III delta subunit-like C-terminal" evidence="10">
    <location>
        <begin position="223"/>
        <end position="330"/>
    </location>
</feature>
<dbReference type="GO" id="GO:0009360">
    <property type="term" value="C:DNA polymerase III complex"/>
    <property type="evidence" value="ECO:0007669"/>
    <property type="project" value="InterPro"/>
</dbReference>
<comment type="caution">
    <text evidence="11">The sequence shown here is derived from an EMBL/GenBank/DDBJ whole genome shotgun (WGS) entry which is preliminary data.</text>
</comment>
<dbReference type="EC" id="2.7.7.7" evidence="1"/>
<dbReference type="Gene3D" id="1.10.8.60">
    <property type="match status" value="1"/>
</dbReference>
<evidence type="ECO:0000259" key="10">
    <source>
        <dbReference type="Pfam" id="PF21694"/>
    </source>
</evidence>
<evidence type="ECO:0000256" key="6">
    <source>
        <dbReference type="ARBA" id="ARBA00022932"/>
    </source>
</evidence>
<evidence type="ECO:0000256" key="4">
    <source>
        <dbReference type="ARBA" id="ARBA00022695"/>
    </source>
</evidence>
<evidence type="ECO:0000313" key="12">
    <source>
        <dbReference type="Proteomes" id="UP000076268"/>
    </source>
</evidence>
<organism evidence="11 12">
    <name type="scientific">Anaerosporomusa subterranea</name>
    <dbReference type="NCBI Taxonomy" id="1794912"/>
    <lineage>
        <taxon>Bacteria</taxon>
        <taxon>Bacillati</taxon>
        <taxon>Bacillota</taxon>
        <taxon>Negativicutes</taxon>
        <taxon>Acetonemataceae</taxon>
        <taxon>Anaerosporomusa</taxon>
    </lineage>
</organism>
<dbReference type="GO" id="GO:0003677">
    <property type="term" value="F:DNA binding"/>
    <property type="evidence" value="ECO:0007669"/>
    <property type="project" value="InterPro"/>
</dbReference>
<dbReference type="SUPFAM" id="SSF52540">
    <property type="entry name" value="P-loop containing nucleoside triphosphate hydrolases"/>
    <property type="match status" value="1"/>
</dbReference>
<gene>
    <name evidence="11" type="ORF">AXX12_04535</name>
</gene>
<dbReference type="InterPro" id="IPR008921">
    <property type="entry name" value="DNA_pol3_clamp-load_cplx_C"/>
</dbReference>
<dbReference type="Gene3D" id="3.40.50.300">
    <property type="entry name" value="P-loop containing nucleotide triphosphate hydrolases"/>
    <property type="match status" value="1"/>
</dbReference>
<dbReference type="OrthoDB" id="9775929at2"/>
<dbReference type="GO" id="GO:0003887">
    <property type="term" value="F:DNA-directed DNA polymerase activity"/>
    <property type="evidence" value="ECO:0007669"/>
    <property type="project" value="UniProtKB-KW"/>
</dbReference>
<protein>
    <recommendedName>
        <fullName evidence="2">DNA polymerase III subunit delta</fullName>
        <ecNumber evidence="1">2.7.7.7</ecNumber>
    </recommendedName>
</protein>